<organism evidence="9 10">
    <name type="scientific">Acanthocheilonema viteae</name>
    <name type="common">Filarial nematode worm</name>
    <name type="synonym">Dipetalonema viteae</name>
    <dbReference type="NCBI Taxonomy" id="6277"/>
    <lineage>
        <taxon>Eukaryota</taxon>
        <taxon>Metazoa</taxon>
        <taxon>Ecdysozoa</taxon>
        <taxon>Nematoda</taxon>
        <taxon>Chromadorea</taxon>
        <taxon>Rhabditida</taxon>
        <taxon>Spirurina</taxon>
        <taxon>Spiruromorpha</taxon>
        <taxon>Filarioidea</taxon>
        <taxon>Onchocercidae</taxon>
        <taxon>Acanthocheilonema</taxon>
    </lineage>
</organism>
<evidence type="ECO:0000256" key="3">
    <source>
        <dbReference type="ARBA" id="ARBA00022692"/>
    </source>
</evidence>
<evidence type="ECO:0000256" key="1">
    <source>
        <dbReference type="ARBA" id="ARBA00004141"/>
    </source>
</evidence>
<proteinExistence type="predicted"/>
<dbReference type="InterPro" id="IPR003131">
    <property type="entry name" value="T1-type_BTB"/>
</dbReference>
<keyword evidence="7" id="KW-0407">Ion channel</keyword>
<dbReference type="InterPro" id="IPR011009">
    <property type="entry name" value="Kinase-like_dom_sf"/>
</dbReference>
<evidence type="ECO:0000256" key="7">
    <source>
        <dbReference type="ARBA" id="ARBA00023303"/>
    </source>
</evidence>
<dbReference type="InterPro" id="IPR000719">
    <property type="entry name" value="Prot_kinase_dom"/>
</dbReference>
<dbReference type="OrthoDB" id="415460at2759"/>
<dbReference type="GO" id="GO:0004672">
    <property type="term" value="F:protein kinase activity"/>
    <property type="evidence" value="ECO:0007669"/>
    <property type="project" value="InterPro"/>
</dbReference>
<dbReference type="InterPro" id="IPR011333">
    <property type="entry name" value="SKP1/BTB/POZ_sf"/>
</dbReference>
<dbReference type="GO" id="GO:0001508">
    <property type="term" value="P:action potential"/>
    <property type="evidence" value="ECO:0007669"/>
    <property type="project" value="TreeGrafter"/>
</dbReference>
<evidence type="ECO:0000256" key="4">
    <source>
        <dbReference type="ARBA" id="ARBA00022989"/>
    </source>
</evidence>
<dbReference type="GO" id="GO:0051260">
    <property type="term" value="P:protein homooligomerization"/>
    <property type="evidence" value="ECO:0007669"/>
    <property type="project" value="InterPro"/>
</dbReference>
<protein>
    <recommendedName>
        <fullName evidence="8">Protein kinase domain-containing protein</fullName>
    </recommendedName>
</protein>
<dbReference type="Pfam" id="PF02214">
    <property type="entry name" value="BTB_2"/>
    <property type="match status" value="1"/>
</dbReference>
<keyword evidence="2" id="KW-0813">Transport</keyword>
<dbReference type="Proteomes" id="UP000276991">
    <property type="component" value="Unassembled WGS sequence"/>
</dbReference>
<dbReference type="GO" id="GO:0008076">
    <property type="term" value="C:voltage-gated potassium channel complex"/>
    <property type="evidence" value="ECO:0007669"/>
    <property type="project" value="InterPro"/>
</dbReference>
<keyword evidence="6" id="KW-0472">Membrane</keyword>
<dbReference type="GO" id="GO:0005251">
    <property type="term" value="F:delayed rectifier potassium channel activity"/>
    <property type="evidence" value="ECO:0007669"/>
    <property type="project" value="TreeGrafter"/>
</dbReference>
<evidence type="ECO:0000313" key="9">
    <source>
        <dbReference type="EMBL" id="VBB26079.1"/>
    </source>
</evidence>
<keyword evidence="3" id="KW-0812">Transmembrane</keyword>
<feature type="domain" description="Protein kinase" evidence="8">
    <location>
        <begin position="88"/>
        <end position="435"/>
    </location>
</feature>
<dbReference type="Gene3D" id="1.20.120.350">
    <property type="entry name" value="Voltage-gated potassium channels. Chain C"/>
    <property type="match status" value="1"/>
</dbReference>
<evidence type="ECO:0000313" key="10">
    <source>
        <dbReference type="Proteomes" id="UP000276991"/>
    </source>
</evidence>
<dbReference type="CDD" id="cd18317">
    <property type="entry name" value="BTB_POZ_Kv"/>
    <property type="match status" value="1"/>
</dbReference>
<reference evidence="9 10" key="1">
    <citation type="submission" date="2018-08" db="EMBL/GenBank/DDBJ databases">
        <authorList>
            <person name="Laetsch R D."/>
            <person name="Stevens L."/>
            <person name="Kumar S."/>
            <person name="Blaxter L. M."/>
        </authorList>
    </citation>
    <scope>NUCLEOTIDE SEQUENCE [LARGE SCALE GENOMIC DNA]</scope>
</reference>
<evidence type="ECO:0000259" key="8">
    <source>
        <dbReference type="PROSITE" id="PS50011"/>
    </source>
</evidence>
<dbReference type="InterPro" id="IPR027359">
    <property type="entry name" value="Volt_channel_dom_sf"/>
</dbReference>
<dbReference type="PANTHER" id="PTHR11537:SF254">
    <property type="entry name" value="POTASSIUM VOLTAGE-GATED CHANNEL PROTEIN SHAB"/>
    <property type="match status" value="1"/>
</dbReference>
<dbReference type="EMBL" id="UPTC01000067">
    <property type="protein sequence ID" value="VBB26079.1"/>
    <property type="molecule type" value="Genomic_DNA"/>
</dbReference>
<dbReference type="PRINTS" id="PR00169">
    <property type="entry name" value="KCHANNEL"/>
</dbReference>
<accession>A0A498SAC4</accession>
<dbReference type="AlphaFoldDB" id="A0A498SAC4"/>
<evidence type="ECO:0000256" key="6">
    <source>
        <dbReference type="ARBA" id="ARBA00023136"/>
    </source>
</evidence>
<dbReference type="Gene3D" id="3.30.710.10">
    <property type="entry name" value="Potassium Channel Kv1.1, Chain A"/>
    <property type="match status" value="1"/>
</dbReference>
<name>A0A498SAC4_ACAVI</name>
<comment type="subcellular location">
    <subcellularLocation>
        <location evidence="1">Membrane</location>
        <topology evidence="1">Multi-pass membrane protein</topology>
    </subcellularLocation>
</comment>
<dbReference type="PROSITE" id="PS50011">
    <property type="entry name" value="PROTEIN_KINASE_DOM"/>
    <property type="match status" value="1"/>
</dbReference>
<keyword evidence="10" id="KW-1185">Reference proteome</keyword>
<sequence>MIAGRLRGSLRNGALQQSGHNAIYLMNRQKYRDIGINRNENRILSRELNRVSVDRKNKFGWNNVKKISDDSKMDAQTALVENENTFDFHLLLNIGGSHFRIRYSTIQYRCPTSLLAEFCRETHAARVESCNGYLSDTREYFFERSGKLFEPIYDFLTTGHFHRTSDICCERLFKELDFWKIKKDFFAPCCMMMISEYENDELANGDKDSLAYGSFIKGDEFDGVCWDDQRRKLWLLMENPGTGTAAKIFALVSIIMVVVSVTGMILGSTPEWQTFNYNMSATSAKLDFRLHSTLESIELVCIIWFTLEYFARFIVCARKKKFILEPLNIIDSLTIIPFYVEILLSTCGTRSYCPPEWFKRLAYKPLEATVWSLGIVLYVMVSGCLPFQNEIQICLGRFIIPKHISKDCENLLRQCLAVTPSRRPDLLEILKHRWLNQPIAVHSESFKIALQRHLQRKKEVRDENKPLQSYDNSTFNYELLKKYRHYSSYDNVVINERTNKITRQECYEIDNNILIHPNSIAEESECSDSQFCSDFESFSMISTDPQNSESYVTALEDEKECFFQRSQESTAIETFNNNSRTQTPSFCDNNSNYGNEELVQVNCPNRSIESIHSQKAMNSRLVAKHWLQNIAPTSKYGSLKLQRPLIYPEKDDSQKEAIVNRNLLKIFDTELR</sequence>
<dbReference type="SUPFAM" id="SSF54695">
    <property type="entry name" value="POZ domain"/>
    <property type="match status" value="1"/>
</dbReference>
<keyword evidence="5" id="KW-0406">Ion transport</keyword>
<dbReference type="Pfam" id="PF00069">
    <property type="entry name" value="Pkinase"/>
    <property type="match status" value="1"/>
</dbReference>
<dbReference type="STRING" id="6277.A0A498SAC4"/>
<evidence type="ECO:0000256" key="2">
    <source>
        <dbReference type="ARBA" id="ARBA00022448"/>
    </source>
</evidence>
<dbReference type="PANTHER" id="PTHR11537">
    <property type="entry name" value="VOLTAGE-GATED POTASSIUM CHANNEL"/>
    <property type="match status" value="1"/>
</dbReference>
<dbReference type="GO" id="GO:0005524">
    <property type="term" value="F:ATP binding"/>
    <property type="evidence" value="ECO:0007669"/>
    <property type="project" value="InterPro"/>
</dbReference>
<gene>
    <name evidence="9" type="ORF">NAV_LOCUS909</name>
</gene>
<dbReference type="SUPFAM" id="SSF56112">
    <property type="entry name" value="Protein kinase-like (PK-like)"/>
    <property type="match status" value="1"/>
</dbReference>
<evidence type="ECO:0000256" key="5">
    <source>
        <dbReference type="ARBA" id="ARBA00023065"/>
    </source>
</evidence>
<dbReference type="InterPro" id="IPR028325">
    <property type="entry name" value="VG_K_chnl"/>
</dbReference>
<dbReference type="SMART" id="SM00220">
    <property type="entry name" value="S_TKc"/>
    <property type="match status" value="1"/>
</dbReference>
<keyword evidence="4" id="KW-1133">Transmembrane helix</keyword>